<dbReference type="Proteomes" id="UP000013827">
    <property type="component" value="Unassembled WGS sequence"/>
</dbReference>
<evidence type="ECO:0000259" key="2">
    <source>
        <dbReference type="Pfam" id="PF07364"/>
    </source>
</evidence>
<dbReference type="AlphaFoldDB" id="A0A0D3JDX3"/>
<dbReference type="RefSeq" id="XP_005774137.1">
    <property type="nucleotide sequence ID" value="XM_005774080.1"/>
</dbReference>
<dbReference type="GeneID" id="17267215"/>
<feature type="domain" description="Microcystin LR degradation protein MlrC N-terminal" evidence="2">
    <location>
        <begin position="260"/>
        <end position="323"/>
    </location>
</feature>
<protein>
    <recommendedName>
        <fullName evidence="5">Microcystin LR degradation protein MlrC N-terminal domain-containing protein</fullName>
    </recommendedName>
</protein>
<dbReference type="eggNOG" id="ENOG502S9X3">
    <property type="taxonomic scope" value="Eukaryota"/>
</dbReference>
<dbReference type="PaxDb" id="2903-EOD21708"/>
<dbReference type="EnsemblProtists" id="EOD21708">
    <property type="protein sequence ID" value="EOD21708"/>
    <property type="gene ID" value="EMIHUDRAFT_101543"/>
</dbReference>
<evidence type="ECO:0000259" key="1">
    <source>
        <dbReference type="Pfam" id="PF07171"/>
    </source>
</evidence>
<name>A0A0D3JDX3_EMIH1</name>
<proteinExistence type="predicted"/>
<feature type="domain" description="Microcystin LR degradation protein MlrC C-terminal" evidence="1">
    <location>
        <begin position="346"/>
        <end position="494"/>
    </location>
</feature>
<dbReference type="KEGG" id="ehx:EMIHUDRAFT_101543"/>
<feature type="domain" description="Microcystin LR degradation protein MlrC N-terminal" evidence="2">
    <location>
        <begin position="15"/>
        <end position="237"/>
    </location>
</feature>
<keyword evidence="4" id="KW-1185">Reference proteome</keyword>
<accession>A0A0D3JDX3</accession>
<reference evidence="3" key="2">
    <citation type="submission" date="2024-10" db="UniProtKB">
        <authorList>
            <consortium name="EnsemblProtists"/>
        </authorList>
    </citation>
    <scope>IDENTIFICATION</scope>
</reference>
<reference evidence="4" key="1">
    <citation type="journal article" date="2013" name="Nature">
        <title>Pan genome of the phytoplankton Emiliania underpins its global distribution.</title>
        <authorList>
            <person name="Read B.A."/>
            <person name="Kegel J."/>
            <person name="Klute M.J."/>
            <person name="Kuo A."/>
            <person name="Lefebvre S.C."/>
            <person name="Maumus F."/>
            <person name="Mayer C."/>
            <person name="Miller J."/>
            <person name="Monier A."/>
            <person name="Salamov A."/>
            <person name="Young J."/>
            <person name="Aguilar M."/>
            <person name="Claverie J.M."/>
            <person name="Frickenhaus S."/>
            <person name="Gonzalez K."/>
            <person name="Herman E.K."/>
            <person name="Lin Y.C."/>
            <person name="Napier J."/>
            <person name="Ogata H."/>
            <person name="Sarno A.F."/>
            <person name="Shmutz J."/>
            <person name="Schroeder D."/>
            <person name="de Vargas C."/>
            <person name="Verret F."/>
            <person name="von Dassow P."/>
            <person name="Valentin K."/>
            <person name="Van de Peer Y."/>
            <person name="Wheeler G."/>
            <person name="Dacks J.B."/>
            <person name="Delwiche C.F."/>
            <person name="Dyhrman S.T."/>
            <person name="Glockner G."/>
            <person name="John U."/>
            <person name="Richards T."/>
            <person name="Worden A.Z."/>
            <person name="Zhang X."/>
            <person name="Grigoriev I.V."/>
            <person name="Allen A.E."/>
            <person name="Bidle K."/>
            <person name="Borodovsky M."/>
            <person name="Bowler C."/>
            <person name="Brownlee C."/>
            <person name="Cock J.M."/>
            <person name="Elias M."/>
            <person name="Gladyshev V.N."/>
            <person name="Groth M."/>
            <person name="Guda C."/>
            <person name="Hadaegh A."/>
            <person name="Iglesias-Rodriguez M.D."/>
            <person name="Jenkins J."/>
            <person name="Jones B.M."/>
            <person name="Lawson T."/>
            <person name="Leese F."/>
            <person name="Lindquist E."/>
            <person name="Lobanov A."/>
            <person name="Lomsadze A."/>
            <person name="Malik S.B."/>
            <person name="Marsh M.E."/>
            <person name="Mackinder L."/>
            <person name="Mock T."/>
            <person name="Mueller-Roeber B."/>
            <person name="Pagarete A."/>
            <person name="Parker M."/>
            <person name="Probert I."/>
            <person name="Quesneville H."/>
            <person name="Raines C."/>
            <person name="Rensing S.A."/>
            <person name="Riano-Pachon D.M."/>
            <person name="Richier S."/>
            <person name="Rokitta S."/>
            <person name="Shiraiwa Y."/>
            <person name="Soanes D.M."/>
            <person name="van der Giezen M."/>
            <person name="Wahlund T.M."/>
            <person name="Williams B."/>
            <person name="Wilson W."/>
            <person name="Wolfe G."/>
            <person name="Wurch L.L."/>
        </authorList>
    </citation>
    <scope>NUCLEOTIDE SEQUENCE</scope>
</reference>
<dbReference type="HOGENOM" id="CLU_028172_2_0_1"/>
<evidence type="ECO:0000313" key="4">
    <source>
        <dbReference type="Proteomes" id="UP000013827"/>
    </source>
</evidence>
<evidence type="ECO:0000313" key="3">
    <source>
        <dbReference type="EnsemblProtists" id="EOD21708"/>
    </source>
</evidence>
<sequence length="560" mass="59723">MNFLKRERAERLVVGVFSFALESNAFNPAPRRLSSFQFLEGDGYERDERQAGFVGRLRAAQPELFADVDVRFGVLYRGWCGGAVPAGDFAAMKAAAVERCRGMVSGGERLAGLYFDLHGAMSAEGSDDAEAELVEAVRGAAPGGVRIAAASFDLHGNVSERLAAALDLVAAYKTMPHVDMEETKFKALRMLLACLQRAVEPAVVVVTIPAILHGETVLTTEGQGRLLYRWLRDLEPREWQTPALVEHLGPADESVRWPTAGLLDASFFVGHGFADEPRVGAAVVLSGEASAAGPLGELAREIAQWYWDRRSSFTYPSGSPLVTWADAEAEVVSSVAAGRRVLIGGLGDNTNAGASGDVPYVCRRLLQLASSATAWPPHARRPRVLIAGLVDSGAVEACAAAVAEGRAALPSVRIGAGEAIGASYGDGCGPLELRDARVRGLVNDGAWAVLDASAEVTVVLQRAAWAFFGQGDVERLTSRFHPAEYDVVVVKRGNVESLAAHVRAPGESPQRTVCLTAQTPGANAHPFPPRPHLRPGMWCPGDECERTWSAPAGVCRRTRG</sequence>
<dbReference type="InterPro" id="IPR010799">
    <property type="entry name" value="MlrC_C"/>
</dbReference>
<dbReference type="Pfam" id="PF07171">
    <property type="entry name" value="MlrC_C"/>
    <property type="match status" value="1"/>
</dbReference>
<dbReference type="Pfam" id="PF07364">
    <property type="entry name" value="DUF1485"/>
    <property type="match status" value="2"/>
</dbReference>
<organism evidence="3 4">
    <name type="scientific">Emiliania huxleyi (strain CCMP1516)</name>
    <dbReference type="NCBI Taxonomy" id="280463"/>
    <lineage>
        <taxon>Eukaryota</taxon>
        <taxon>Haptista</taxon>
        <taxon>Haptophyta</taxon>
        <taxon>Prymnesiophyceae</taxon>
        <taxon>Isochrysidales</taxon>
        <taxon>Noelaerhabdaceae</taxon>
        <taxon>Emiliania</taxon>
    </lineage>
</organism>
<dbReference type="InterPro" id="IPR015995">
    <property type="entry name" value="MlrC_N"/>
</dbReference>
<evidence type="ECO:0008006" key="5">
    <source>
        <dbReference type="Google" id="ProtNLM"/>
    </source>
</evidence>